<accession>A0A8J7JFE1</accession>
<dbReference type="InterPro" id="IPR036365">
    <property type="entry name" value="PGBD-like_sf"/>
</dbReference>
<evidence type="ECO:0000313" key="5">
    <source>
        <dbReference type="Proteomes" id="UP000619079"/>
    </source>
</evidence>
<gene>
    <name evidence="4" type="ORF">JF290_03095</name>
</gene>
<dbReference type="AlphaFoldDB" id="A0A8J7JFE1"/>
<keyword evidence="5" id="KW-1185">Reference proteome</keyword>
<reference evidence="4" key="1">
    <citation type="submission" date="2020-12" db="EMBL/GenBank/DDBJ databases">
        <title>Sedimentitalea sp. nov., isolated from sand in Incheon.</title>
        <authorList>
            <person name="Kim W."/>
        </authorList>
    </citation>
    <scope>NUCLEOTIDE SEQUENCE</scope>
    <source>
        <strain evidence="4">CAU 1593</strain>
    </source>
</reference>
<dbReference type="InterPro" id="IPR036366">
    <property type="entry name" value="PGBDSf"/>
</dbReference>
<sequence length="444" mass="45775">MFARKICTSLVAASLIAVQAGRAQANDAAALVGGLLLGGIIVNEVNKNKQRQRTTTQRTTRSSGISSAQRAENRQVQTALNYFGYNVGTVDGALGRKSRAGISRYQAEMGFQPDGYLDPHESEFLLGSYQRALASSSVPPYNQIVAAQGYNGLLRTYRNEQLGIATPNQPTPGVQRAAAPAPVPVPQPAPAPVAQPAPAATQPEPVTARANTGGLPEFNFGTVSKSVNDHCSEINVLTAANGGITTAARVTDAEFALNEQFCLARTHATAESTSIISTIPNTTDAQLAQQCEGLAQAIAPYVASLNSESPDQVVSKTAAFLQGSGRPMDQLVSGGKVCLGVGYRSDNAEMALASAVLLAGAGQTGYAEMVSHHMREGFGTTAASAQQSGAWMKMATDSLAAGGTAVLGQSSDRVAVLNAAMQGGNSPSSNAAAALPVFPAPSNN</sequence>
<feature type="region of interest" description="Disordered" evidence="1">
    <location>
        <begin position="166"/>
        <end position="199"/>
    </location>
</feature>
<evidence type="ECO:0000259" key="3">
    <source>
        <dbReference type="Pfam" id="PF01471"/>
    </source>
</evidence>
<dbReference type="Gene3D" id="1.10.101.10">
    <property type="entry name" value="PGBD-like superfamily/PGBD"/>
    <property type="match status" value="1"/>
</dbReference>
<name>A0A8J7JFE1_9RHOB</name>
<dbReference type="EMBL" id="JAELVR010000002">
    <property type="protein sequence ID" value="MBJ6370504.1"/>
    <property type="molecule type" value="Genomic_DNA"/>
</dbReference>
<dbReference type="InterPro" id="IPR002477">
    <property type="entry name" value="Peptidoglycan-bd-like"/>
</dbReference>
<dbReference type="SUPFAM" id="SSF47090">
    <property type="entry name" value="PGBD-like"/>
    <property type="match status" value="1"/>
</dbReference>
<dbReference type="RefSeq" id="WP_233155118.1">
    <property type="nucleotide sequence ID" value="NZ_JAELVR010000002.1"/>
</dbReference>
<evidence type="ECO:0000313" key="4">
    <source>
        <dbReference type="EMBL" id="MBJ6370504.1"/>
    </source>
</evidence>
<organism evidence="4 5">
    <name type="scientific">Sedimentitalea arenosa</name>
    <dbReference type="NCBI Taxonomy" id="2798803"/>
    <lineage>
        <taxon>Bacteria</taxon>
        <taxon>Pseudomonadati</taxon>
        <taxon>Pseudomonadota</taxon>
        <taxon>Alphaproteobacteria</taxon>
        <taxon>Rhodobacterales</taxon>
        <taxon>Paracoccaceae</taxon>
        <taxon>Sedimentitalea</taxon>
    </lineage>
</organism>
<comment type="caution">
    <text evidence="4">The sequence shown here is derived from an EMBL/GenBank/DDBJ whole genome shotgun (WGS) entry which is preliminary data.</text>
</comment>
<feature type="compositionally biased region" description="Polar residues" evidence="1">
    <location>
        <begin position="62"/>
        <end position="72"/>
    </location>
</feature>
<proteinExistence type="predicted"/>
<feature type="compositionally biased region" description="Pro residues" evidence="1">
    <location>
        <begin position="181"/>
        <end position="195"/>
    </location>
</feature>
<evidence type="ECO:0000256" key="2">
    <source>
        <dbReference type="SAM" id="SignalP"/>
    </source>
</evidence>
<evidence type="ECO:0000256" key="1">
    <source>
        <dbReference type="SAM" id="MobiDB-lite"/>
    </source>
</evidence>
<protein>
    <submittedName>
        <fullName evidence="4">Peptidoglycan-binding protein</fullName>
    </submittedName>
</protein>
<keyword evidence="2" id="KW-0732">Signal</keyword>
<feature type="signal peptide" evidence="2">
    <location>
        <begin position="1"/>
        <end position="25"/>
    </location>
</feature>
<feature type="domain" description="Peptidoglycan binding-like" evidence="3">
    <location>
        <begin position="72"/>
        <end position="119"/>
    </location>
</feature>
<feature type="chain" id="PRO_5035176011" evidence="2">
    <location>
        <begin position="26"/>
        <end position="444"/>
    </location>
</feature>
<dbReference type="Pfam" id="PF01471">
    <property type="entry name" value="PG_binding_1"/>
    <property type="match status" value="1"/>
</dbReference>
<dbReference type="Proteomes" id="UP000619079">
    <property type="component" value="Unassembled WGS sequence"/>
</dbReference>
<feature type="region of interest" description="Disordered" evidence="1">
    <location>
        <begin position="425"/>
        <end position="444"/>
    </location>
</feature>
<feature type="region of interest" description="Disordered" evidence="1">
    <location>
        <begin position="48"/>
        <end position="72"/>
    </location>
</feature>